<keyword evidence="9" id="KW-1185">Reference proteome</keyword>
<dbReference type="Pfam" id="PF09335">
    <property type="entry name" value="VTT_dom"/>
    <property type="match status" value="1"/>
</dbReference>
<reference key="1">
    <citation type="submission" date="2010-11" db="EMBL/GenBank/DDBJ databases">
        <title>The complete genome of chromosome of Calditerrivibrio nitroreducens DSM 19672.</title>
        <authorList>
            <consortium name="US DOE Joint Genome Institute (JGI-PGF)"/>
            <person name="Lucas S."/>
            <person name="Copeland A."/>
            <person name="Lapidus A."/>
            <person name="Bruce D."/>
            <person name="Goodwin L."/>
            <person name="Pitluck S."/>
            <person name="Kyrpides N."/>
            <person name="Mavromatis K."/>
            <person name="Ivanova N."/>
            <person name="Mikhailova N."/>
            <person name="Zeytun A."/>
            <person name="Brettin T."/>
            <person name="Detter J.C."/>
            <person name="Tapia R."/>
            <person name="Han C."/>
            <person name="Land M."/>
            <person name="Hauser L."/>
            <person name="Markowitz V."/>
            <person name="Cheng J.-F."/>
            <person name="Hugenholtz P."/>
            <person name="Woyke T."/>
            <person name="Wu D."/>
            <person name="Spring S."/>
            <person name="Schroeder M."/>
            <person name="Brambilla E."/>
            <person name="Klenk H.-P."/>
            <person name="Eisen J.A."/>
        </authorList>
    </citation>
    <scope>NUCLEOTIDE SEQUENCE [LARGE SCALE GENOMIC DNA]</scope>
    <source>
        <strain>DSM 19672</strain>
    </source>
</reference>
<dbReference type="PANTHER" id="PTHR12677:SF59">
    <property type="entry name" value="GOLGI APPARATUS MEMBRANE PROTEIN TVP38-RELATED"/>
    <property type="match status" value="1"/>
</dbReference>
<gene>
    <name evidence="8" type="ordered locus">Calni_0116</name>
</gene>
<dbReference type="KEGG" id="cni:Calni_0116"/>
<protein>
    <recommendedName>
        <fullName evidence="6">TVP38/TMEM64 family membrane protein</fullName>
    </recommendedName>
</protein>
<dbReference type="EMBL" id="CP002347">
    <property type="protein sequence ID" value="ADR18030.1"/>
    <property type="molecule type" value="Genomic_DNA"/>
</dbReference>
<feature type="domain" description="VTT" evidence="7">
    <location>
        <begin position="68"/>
        <end position="182"/>
    </location>
</feature>
<dbReference type="InterPro" id="IPR032816">
    <property type="entry name" value="VTT_dom"/>
</dbReference>
<keyword evidence="4 6" id="KW-1133">Transmembrane helix</keyword>
<feature type="transmembrane region" description="Helical" evidence="6">
    <location>
        <begin position="47"/>
        <end position="74"/>
    </location>
</feature>
<dbReference type="InterPro" id="IPR015414">
    <property type="entry name" value="TMEM64"/>
</dbReference>
<reference evidence="8 9" key="2">
    <citation type="journal article" date="2011" name="Stand. Genomic Sci.">
        <title>Complete genome sequence of Calditerrivibrio nitroreducens type strain (Yu37-1).</title>
        <authorList>
            <person name="Pitluck S."/>
            <person name="Sikorski J."/>
            <person name="Zeytun A."/>
            <person name="Lapidus A."/>
            <person name="Nolan M."/>
            <person name="Lucas S."/>
            <person name="Hammon N."/>
            <person name="Deshpande S."/>
            <person name="Cheng J.F."/>
            <person name="Tapia R."/>
            <person name="Han C."/>
            <person name="Goodwin L."/>
            <person name="Liolios K."/>
            <person name="Pagani I."/>
            <person name="Ivanova N."/>
            <person name="Mavromatis K."/>
            <person name="Pati A."/>
            <person name="Chen A."/>
            <person name="Palaniappan K."/>
            <person name="Hauser L."/>
            <person name="Chang Y.J."/>
            <person name="Jeffries C.D."/>
            <person name="Detter J.C."/>
            <person name="Brambilla E."/>
            <person name="Djao O.D."/>
            <person name="Rohde M."/>
            <person name="Spring S."/>
            <person name="Goker M."/>
            <person name="Woyke T."/>
            <person name="Bristow J."/>
            <person name="Eisen J.A."/>
            <person name="Markowitz V."/>
            <person name="Hugenholtz P."/>
            <person name="Kyrpides N.C."/>
            <person name="Klenk H.P."/>
            <person name="Land M."/>
        </authorList>
    </citation>
    <scope>NUCLEOTIDE SEQUENCE [LARGE SCALE GENOMIC DNA]</scope>
    <source>
        <strain evidence="9">DSM 19672 / NBRC 101217 / Yu37-1</strain>
    </source>
</reference>
<sequence length="224" mass="25723" precursor="true">MRKLLLILTIITVSLLIKFSGFASYLTLENLQKYRYTLEYFVNNNYLLASFIYILIYIFVVMLSIPGASVMSLAGGYFFKFFPGILYINFAAVTGATLAFLVARYILGDFIQKRYTDKLKIFNEEMDKNGHLYLLTLRFIPIFPFFMVNIFAALSNVKLFTYIWTTAVGIFPASIVFTYAGKTLYNIRSVDEVISKEVFIAFVLLGILSQIPNLIKRISKSKNR</sequence>
<proteinExistence type="inferred from homology"/>
<evidence type="ECO:0000259" key="7">
    <source>
        <dbReference type="Pfam" id="PF09335"/>
    </source>
</evidence>
<accession>E4TIS5</accession>
<dbReference type="OrthoDB" id="9779114at2"/>
<name>E4TIS5_CALNY</name>
<dbReference type="Proteomes" id="UP000007039">
    <property type="component" value="Chromosome"/>
</dbReference>
<feature type="transmembrane region" description="Helical" evidence="6">
    <location>
        <begin position="198"/>
        <end position="215"/>
    </location>
</feature>
<keyword evidence="2 6" id="KW-1003">Cell membrane</keyword>
<dbReference type="eggNOG" id="COG0398">
    <property type="taxonomic scope" value="Bacteria"/>
</dbReference>
<feature type="transmembrane region" description="Helical" evidence="6">
    <location>
        <begin position="86"/>
        <end position="107"/>
    </location>
</feature>
<comment type="similarity">
    <text evidence="6">Belongs to the TVP38/TMEM64 family.</text>
</comment>
<comment type="subcellular location">
    <subcellularLocation>
        <location evidence="1 6">Cell membrane</location>
        <topology evidence="1 6">Multi-pass membrane protein</topology>
    </subcellularLocation>
</comment>
<dbReference type="STRING" id="768670.Calni_0116"/>
<feature type="transmembrane region" description="Helical" evidence="6">
    <location>
        <begin position="159"/>
        <end position="178"/>
    </location>
</feature>
<evidence type="ECO:0000256" key="6">
    <source>
        <dbReference type="RuleBase" id="RU366058"/>
    </source>
</evidence>
<evidence type="ECO:0000256" key="2">
    <source>
        <dbReference type="ARBA" id="ARBA00022475"/>
    </source>
</evidence>
<evidence type="ECO:0000256" key="1">
    <source>
        <dbReference type="ARBA" id="ARBA00004651"/>
    </source>
</evidence>
<evidence type="ECO:0000256" key="4">
    <source>
        <dbReference type="ARBA" id="ARBA00022989"/>
    </source>
</evidence>
<dbReference type="AlphaFoldDB" id="E4TIS5"/>
<dbReference type="RefSeq" id="WP_013450247.1">
    <property type="nucleotide sequence ID" value="NC_014758.1"/>
</dbReference>
<organism evidence="8 9">
    <name type="scientific">Calditerrivibrio nitroreducens (strain DSM 19672 / NBRC 101217 / Yu37-1)</name>
    <dbReference type="NCBI Taxonomy" id="768670"/>
    <lineage>
        <taxon>Bacteria</taxon>
        <taxon>Pseudomonadati</taxon>
        <taxon>Deferribacterota</taxon>
        <taxon>Deferribacteres</taxon>
        <taxon>Deferribacterales</taxon>
        <taxon>Calditerrivibrionaceae</taxon>
    </lineage>
</organism>
<evidence type="ECO:0000313" key="8">
    <source>
        <dbReference type="EMBL" id="ADR18030.1"/>
    </source>
</evidence>
<feature type="transmembrane region" description="Helical" evidence="6">
    <location>
        <begin position="132"/>
        <end position="152"/>
    </location>
</feature>
<keyword evidence="5 6" id="KW-0472">Membrane</keyword>
<dbReference type="PANTHER" id="PTHR12677">
    <property type="entry name" value="GOLGI APPARATUS MEMBRANE PROTEIN TVP38-RELATED"/>
    <property type="match status" value="1"/>
</dbReference>
<dbReference type="GO" id="GO:0005886">
    <property type="term" value="C:plasma membrane"/>
    <property type="evidence" value="ECO:0007669"/>
    <property type="project" value="UniProtKB-SubCell"/>
</dbReference>
<dbReference type="HOGENOM" id="CLU_038944_7_0_0"/>
<evidence type="ECO:0000256" key="5">
    <source>
        <dbReference type="ARBA" id="ARBA00023136"/>
    </source>
</evidence>
<keyword evidence="3 6" id="KW-0812">Transmembrane</keyword>
<evidence type="ECO:0000256" key="3">
    <source>
        <dbReference type="ARBA" id="ARBA00022692"/>
    </source>
</evidence>
<evidence type="ECO:0000313" key="9">
    <source>
        <dbReference type="Proteomes" id="UP000007039"/>
    </source>
</evidence>